<dbReference type="Gene3D" id="2.60.450.10">
    <property type="entry name" value="Lipopolysaccharide (LPS) transport protein A like domain"/>
    <property type="match status" value="1"/>
</dbReference>
<reference evidence="7" key="1">
    <citation type="journal article" date="2021" name="PeerJ">
        <title>Extensive microbial diversity within the chicken gut microbiome revealed by metagenomics and culture.</title>
        <authorList>
            <person name="Gilroy R."/>
            <person name="Ravi A."/>
            <person name="Getino M."/>
            <person name="Pursley I."/>
            <person name="Horton D.L."/>
            <person name="Alikhan N.F."/>
            <person name="Baker D."/>
            <person name="Gharbi K."/>
            <person name="Hall N."/>
            <person name="Watson M."/>
            <person name="Adriaenssens E.M."/>
            <person name="Foster-Nyarko E."/>
            <person name="Jarju S."/>
            <person name="Secka A."/>
            <person name="Antonio M."/>
            <person name="Oren A."/>
            <person name="Chaudhuri R.R."/>
            <person name="La Ragione R."/>
            <person name="Hildebrand F."/>
            <person name="Pallen M.J."/>
        </authorList>
    </citation>
    <scope>NUCLEOTIDE SEQUENCE</scope>
    <source>
        <strain evidence="7">7318</strain>
    </source>
</reference>
<proteinExistence type="predicted"/>
<dbReference type="GO" id="GO:0005886">
    <property type="term" value="C:plasma membrane"/>
    <property type="evidence" value="ECO:0007669"/>
    <property type="project" value="InterPro"/>
</dbReference>
<keyword evidence="4 6" id="KW-1133">Transmembrane helix</keyword>
<accession>A0A921L832</accession>
<dbReference type="AlphaFoldDB" id="A0A921L832"/>
<dbReference type="GO" id="GO:0015221">
    <property type="term" value="F:lipopolysaccharide transmembrane transporter activity"/>
    <property type="evidence" value="ECO:0007669"/>
    <property type="project" value="InterPro"/>
</dbReference>
<reference evidence="7" key="2">
    <citation type="submission" date="2021-09" db="EMBL/GenBank/DDBJ databases">
        <authorList>
            <person name="Gilroy R."/>
        </authorList>
    </citation>
    <scope>NUCLEOTIDE SEQUENCE</scope>
    <source>
        <strain evidence="7">7318</strain>
    </source>
</reference>
<comment type="caution">
    <text evidence="7">The sequence shown here is derived from an EMBL/GenBank/DDBJ whole genome shotgun (WGS) entry which is preliminary data.</text>
</comment>
<name>A0A921L832_9FIRM</name>
<keyword evidence="2" id="KW-0997">Cell inner membrane</keyword>
<dbReference type="GO" id="GO:0030288">
    <property type="term" value="C:outer membrane-bounded periplasmic space"/>
    <property type="evidence" value="ECO:0007669"/>
    <property type="project" value="TreeGrafter"/>
</dbReference>
<evidence type="ECO:0000256" key="4">
    <source>
        <dbReference type="ARBA" id="ARBA00022989"/>
    </source>
</evidence>
<evidence type="ECO:0000256" key="6">
    <source>
        <dbReference type="SAM" id="Phobius"/>
    </source>
</evidence>
<sequence length="187" mass="20993">MTKKVAVNKKKIAVYLLALFAVGLIYWAYASRPNTDAPGEKPAARVMTYHNNSMKEEVNGKLIWECYAETMTVNQDTNVVDMDNIKGAFYREDGNKIEITAQKAVYDQNKKHIEITEGIEAHSTDDMTFKTDKVVWDGEQQLLTCEGNVKITKPELVATGDKAESKDAFQNFKLIGNAHIIKGDTNQ</sequence>
<dbReference type="RefSeq" id="WP_289548274.1">
    <property type="nucleotide sequence ID" value="NZ_CAKMHU010000006.1"/>
</dbReference>
<dbReference type="PANTHER" id="PTHR37481:SF1">
    <property type="entry name" value="LIPOPOLYSACCHARIDE EXPORT SYSTEM PROTEIN LPTC"/>
    <property type="match status" value="1"/>
</dbReference>
<keyword evidence="3 6" id="KW-0812">Transmembrane</keyword>
<evidence type="ECO:0000256" key="1">
    <source>
        <dbReference type="ARBA" id="ARBA00022475"/>
    </source>
</evidence>
<evidence type="ECO:0000256" key="5">
    <source>
        <dbReference type="ARBA" id="ARBA00023136"/>
    </source>
</evidence>
<feature type="transmembrane region" description="Helical" evidence="6">
    <location>
        <begin position="12"/>
        <end position="29"/>
    </location>
</feature>
<dbReference type="InterPro" id="IPR026265">
    <property type="entry name" value="LptC"/>
</dbReference>
<evidence type="ECO:0000313" key="7">
    <source>
        <dbReference type="EMBL" id="HJF85333.1"/>
    </source>
</evidence>
<keyword evidence="5 6" id="KW-0472">Membrane</keyword>
<evidence type="ECO:0000256" key="3">
    <source>
        <dbReference type="ARBA" id="ARBA00022692"/>
    </source>
</evidence>
<dbReference type="NCBIfam" id="TIGR04409">
    <property type="entry name" value="LptC_YrbK"/>
    <property type="match status" value="1"/>
</dbReference>
<gene>
    <name evidence="7" type="primary">lptC</name>
    <name evidence="7" type="ORF">K8V65_06720</name>
</gene>
<dbReference type="InterPro" id="IPR010664">
    <property type="entry name" value="LipoPS_assembly_LptC-rel"/>
</dbReference>
<organism evidence="7 8">
    <name type="scientific">Megamonas hypermegale</name>
    <dbReference type="NCBI Taxonomy" id="158847"/>
    <lineage>
        <taxon>Bacteria</taxon>
        <taxon>Bacillati</taxon>
        <taxon>Bacillota</taxon>
        <taxon>Negativicutes</taxon>
        <taxon>Selenomonadales</taxon>
        <taxon>Selenomonadaceae</taxon>
        <taxon>Megamonas</taxon>
    </lineage>
</organism>
<dbReference type="GO" id="GO:0017089">
    <property type="term" value="F:glycolipid transfer activity"/>
    <property type="evidence" value="ECO:0007669"/>
    <property type="project" value="TreeGrafter"/>
</dbReference>
<protein>
    <submittedName>
        <fullName evidence="7">LPS export ABC transporter periplasmic protein LptC</fullName>
    </submittedName>
</protein>
<dbReference type="EMBL" id="DYVR01000183">
    <property type="protein sequence ID" value="HJF85333.1"/>
    <property type="molecule type" value="Genomic_DNA"/>
</dbReference>
<dbReference type="InterPro" id="IPR052363">
    <property type="entry name" value="LPS_export_LptC"/>
</dbReference>
<evidence type="ECO:0000313" key="8">
    <source>
        <dbReference type="Proteomes" id="UP000780768"/>
    </source>
</evidence>
<keyword evidence="1" id="KW-1003">Cell membrane</keyword>
<dbReference type="Proteomes" id="UP000780768">
    <property type="component" value="Unassembled WGS sequence"/>
</dbReference>
<dbReference type="PANTHER" id="PTHR37481">
    <property type="entry name" value="LIPOPOLYSACCHARIDE EXPORT SYSTEM PROTEIN LPTC"/>
    <property type="match status" value="1"/>
</dbReference>
<dbReference type="Pfam" id="PF06835">
    <property type="entry name" value="LptC"/>
    <property type="match status" value="1"/>
</dbReference>
<evidence type="ECO:0000256" key="2">
    <source>
        <dbReference type="ARBA" id="ARBA00022519"/>
    </source>
</evidence>